<proteinExistence type="predicted"/>
<name>A0A1D3K7Y4_PSEVE</name>
<gene>
    <name evidence="1" type="ORF">PVE_R2G0336</name>
</gene>
<dbReference type="AlphaFoldDB" id="A0A1D3K7Y4"/>
<accession>A0A1D3K7Y4</accession>
<dbReference type="Proteomes" id="UP000245431">
    <property type="component" value="Chromosome PVE_r2"/>
</dbReference>
<organism evidence="1 2">
    <name type="scientific">Pseudomonas veronii 1YdBTEX2</name>
    <dbReference type="NCBI Taxonomy" id="1295141"/>
    <lineage>
        <taxon>Bacteria</taxon>
        <taxon>Pseudomonadati</taxon>
        <taxon>Pseudomonadota</taxon>
        <taxon>Gammaproteobacteria</taxon>
        <taxon>Pseudomonadales</taxon>
        <taxon>Pseudomonadaceae</taxon>
        <taxon>Pseudomonas</taxon>
    </lineage>
</organism>
<evidence type="ECO:0000313" key="2">
    <source>
        <dbReference type="Proteomes" id="UP000245431"/>
    </source>
</evidence>
<dbReference type="EMBL" id="LT599584">
    <property type="protein sequence ID" value="SBW84365.1"/>
    <property type="molecule type" value="Genomic_DNA"/>
</dbReference>
<protein>
    <submittedName>
        <fullName evidence="1">Uncharacterized protein</fullName>
    </submittedName>
</protein>
<sequence>MWDLSPPNLLGAANLQPAEFRALQTYNFLSVTHRLSHKDLMRNFLKPYLACVVGLVRSLSGQSDRAML</sequence>
<evidence type="ECO:0000313" key="1">
    <source>
        <dbReference type="EMBL" id="SBW84365.1"/>
    </source>
</evidence>
<reference evidence="2" key="1">
    <citation type="submission" date="2016-07" db="EMBL/GenBank/DDBJ databases">
        <authorList>
            <person name="Florea S."/>
            <person name="Webb J.S."/>
            <person name="Jaromczyk J."/>
            <person name="Schardl C.L."/>
        </authorList>
    </citation>
    <scope>NUCLEOTIDE SEQUENCE [LARGE SCALE GENOMIC DNA]</scope>
    <source>
        <strain evidence="2">1YdBTEX2</strain>
    </source>
</reference>